<dbReference type="EMBL" id="JACJID010000003">
    <property type="protein sequence ID" value="MBA8926722.1"/>
    <property type="molecule type" value="Genomic_DNA"/>
</dbReference>
<proteinExistence type="predicted"/>
<sequence>MAMFDHVKRVEDNTLMGVMNGKPGVVLANGRHFHFGLEREGGPQCCSRPSPRPLPYVIFPGL</sequence>
<organism evidence="2 3">
    <name type="scientific">Kutzneria viridogrisea</name>
    <dbReference type="NCBI Taxonomy" id="47990"/>
    <lineage>
        <taxon>Bacteria</taxon>
        <taxon>Bacillati</taxon>
        <taxon>Actinomycetota</taxon>
        <taxon>Actinomycetes</taxon>
        <taxon>Pseudonocardiales</taxon>
        <taxon>Pseudonocardiaceae</taxon>
        <taxon>Kutzneria</taxon>
    </lineage>
</organism>
<dbReference type="Pfam" id="PF14232">
    <property type="entry name" value="DUF4334"/>
    <property type="match status" value="1"/>
</dbReference>
<dbReference type="Proteomes" id="UP000517916">
    <property type="component" value="Unassembled WGS sequence"/>
</dbReference>
<comment type="caution">
    <text evidence="2">The sequence shown here is derived from an EMBL/GenBank/DDBJ whole genome shotgun (WGS) entry which is preliminary data.</text>
</comment>
<evidence type="ECO:0000313" key="3">
    <source>
        <dbReference type="Proteomes" id="UP000517916"/>
    </source>
</evidence>
<accession>A0ABR6BJ96</accession>
<reference evidence="2 3" key="1">
    <citation type="submission" date="2020-08" db="EMBL/GenBank/DDBJ databases">
        <title>Genomic Encyclopedia of Archaeal and Bacterial Type Strains, Phase II (KMG-II): from individual species to whole genera.</title>
        <authorList>
            <person name="Goeker M."/>
        </authorList>
    </citation>
    <scope>NUCLEOTIDE SEQUENCE [LARGE SCALE GENOMIC DNA]</scope>
    <source>
        <strain evidence="2 3">DSM 43850</strain>
    </source>
</reference>
<evidence type="ECO:0000313" key="2">
    <source>
        <dbReference type="EMBL" id="MBA8926722.1"/>
    </source>
</evidence>
<feature type="domain" description="DUF4334" evidence="1">
    <location>
        <begin position="2"/>
        <end position="39"/>
    </location>
</feature>
<protein>
    <recommendedName>
        <fullName evidence="1">DUF4334 domain-containing protein</fullName>
    </recommendedName>
</protein>
<evidence type="ECO:0000259" key="1">
    <source>
        <dbReference type="Pfam" id="PF14232"/>
    </source>
</evidence>
<name>A0ABR6BJ96_9PSEU</name>
<keyword evidence="3" id="KW-1185">Reference proteome</keyword>
<gene>
    <name evidence="2" type="ORF">BC739_003928</name>
</gene>
<dbReference type="InterPro" id="IPR025568">
    <property type="entry name" value="DUF4334"/>
</dbReference>